<comment type="caution">
    <text evidence="2">The sequence shown here is derived from an EMBL/GenBank/DDBJ whole genome shotgun (WGS) entry which is preliminary data.</text>
</comment>
<organism evidence="2 3">
    <name type="scientific">Fictibacillus halophilus</name>
    <dbReference type="NCBI Taxonomy" id="1610490"/>
    <lineage>
        <taxon>Bacteria</taxon>
        <taxon>Bacillati</taxon>
        <taxon>Bacillota</taxon>
        <taxon>Bacilli</taxon>
        <taxon>Bacillales</taxon>
        <taxon>Fictibacillaceae</taxon>
        <taxon>Fictibacillus</taxon>
    </lineage>
</organism>
<keyword evidence="1" id="KW-0472">Membrane</keyword>
<dbReference type="EMBL" id="JBEPMP010000001">
    <property type="protein sequence ID" value="MET3729064.1"/>
    <property type="molecule type" value="Genomic_DNA"/>
</dbReference>
<sequence>MPIIYRLFLLSGFISIFVGITKITSLVETKAVGLNIWGYFLLLWGIAAFLCALNRFNIRWINKLLAAMGVLIHGTIVMFSLLFPLEAETKAMDVINFLYPLMSFISVCCCAFILGQKSYKSHSKTFSK</sequence>
<reference evidence="2 3" key="1">
    <citation type="submission" date="2024-06" db="EMBL/GenBank/DDBJ databases">
        <title>Genomic Encyclopedia of Type Strains, Phase IV (KMG-IV): sequencing the most valuable type-strain genomes for metagenomic binning, comparative biology and taxonomic classification.</title>
        <authorList>
            <person name="Goeker M."/>
        </authorList>
    </citation>
    <scope>NUCLEOTIDE SEQUENCE [LARGE SCALE GENOMIC DNA]</scope>
    <source>
        <strain evidence="2 3">DSM 100124</strain>
    </source>
</reference>
<dbReference type="Proteomes" id="UP001549097">
    <property type="component" value="Unassembled WGS sequence"/>
</dbReference>
<feature type="transmembrane region" description="Helical" evidence="1">
    <location>
        <begin position="97"/>
        <end position="115"/>
    </location>
</feature>
<name>A0ABV2LKH3_9BACL</name>
<evidence type="ECO:0000313" key="2">
    <source>
        <dbReference type="EMBL" id="MET3729064.1"/>
    </source>
</evidence>
<gene>
    <name evidence="2" type="ORF">ABID52_002645</name>
</gene>
<dbReference type="RefSeq" id="WP_198766788.1">
    <property type="nucleotide sequence ID" value="NZ_JAEACF010000001.1"/>
</dbReference>
<keyword evidence="1" id="KW-1133">Transmembrane helix</keyword>
<proteinExistence type="predicted"/>
<keyword evidence="1" id="KW-0812">Transmembrane</keyword>
<evidence type="ECO:0000313" key="3">
    <source>
        <dbReference type="Proteomes" id="UP001549097"/>
    </source>
</evidence>
<evidence type="ECO:0000256" key="1">
    <source>
        <dbReference type="SAM" id="Phobius"/>
    </source>
</evidence>
<protein>
    <submittedName>
        <fullName evidence="2">Membrane protein</fullName>
    </submittedName>
</protein>
<feature type="transmembrane region" description="Helical" evidence="1">
    <location>
        <begin position="7"/>
        <end position="24"/>
    </location>
</feature>
<feature type="transmembrane region" description="Helical" evidence="1">
    <location>
        <begin position="36"/>
        <end position="53"/>
    </location>
</feature>
<accession>A0ABV2LKH3</accession>
<keyword evidence="3" id="KW-1185">Reference proteome</keyword>
<feature type="transmembrane region" description="Helical" evidence="1">
    <location>
        <begin position="65"/>
        <end position="85"/>
    </location>
</feature>